<comment type="caution">
    <text evidence="2">The sequence shown here is derived from an EMBL/GenBank/DDBJ whole genome shotgun (WGS) entry which is preliminary data.</text>
</comment>
<feature type="transmembrane region" description="Helical" evidence="1">
    <location>
        <begin position="6"/>
        <end position="23"/>
    </location>
</feature>
<reference evidence="2 3" key="1">
    <citation type="submission" date="2013-06" db="EMBL/GenBank/DDBJ databases">
        <title>Draft genome sequence of Thauera terpenica.</title>
        <authorList>
            <person name="Liu B."/>
            <person name="Frostegard A.H."/>
            <person name="Shapleigh J.P."/>
        </authorList>
    </citation>
    <scope>NUCLEOTIDE SEQUENCE [LARGE SCALE GENOMIC DNA]</scope>
    <source>
        <strain evidence="2 3">58Eu</strain>
    </source>
</reference>
<organism evidence="2 3">
    <name type="scientific">Thauera terpenica 58Eu</name>
    <dbReference type="NCBI Taxonomy" id="1348657"/>
    <lineage>
        <taxon>Bacteria</taxon>
        <taxon>Pseudomonadati</taxon>
        <taxon>Pseudomonadota</taxon>
        <taxon>Betaproteobacteria</taxon>
        <taxon>Rhodocyclales</taxon>
        <taxon>Zoogloeaceae</taxon>
        <taxon>Thauera</taxon>
    </lineage>
</organism>
<dbReference type="Proteomes" id="UP000015455">
    <property type="component" value="Unassembled WGS sequence"/>
</dbReference>
<name>T0ATL6_9RHOO</name>
<keyword evidence="1" id="KW-0472">Membrane</keyword>
<protein>
    <submittedName>
        <fullName evidence="2">Uncharacterized protein</fullName>
    </submittedName>
</protein>
<gene>
    <name evidence="2" type="ORF">M622_03070</name>
</gene>
<dbReference type="AlphaFoldDB" id="T0ATL6"/>
<dbReference type="EMBL" id="ATJV01000048">
    <property type="protein sequence ID" value="EPZ16174.1"/>
    <property type="molecule type" value="Genomic_DNA"/>
</dbReference>
<sequence length="71" mass="7401">MNEDILVAFIGGALIASGFWVRAKADSHYMSALHRGLSGDAADFADRERNAGKLKGNVALTLGVITLAALA</sequence>
<evidence type="ECO:0000313" key="3">
    <source>
        <dbReference type="Proteomes" id="UP000015455"/>
    </source>
</evidence>
<dbReference type="RefSeq" id="WP_021249016.1">
    <property type="nucleotide sequence ID" value="NZ_ATJV01000048.1"/>
</dbReference>
<evidence type="ECO:0000313" key="2">
    <source>
        <dbReference type="EMBL" id="EPZ16174.1"/>
    </source>
</evidence>
<proteinExistence type="predicted"/>
<keyword evidence="1" id="KW-1133">Transmembrane helix</keyword>
<accession>T0ATL6</accession>
<keyword evidence="1" id="KW-0812">Transmembrane</keyword>
<keyword evidence="3" id="KW-1185">Reference proteome</keyword>
<evidence type="ECO:0000256" key="1">
    <source>
        <dbReference type="SAM" id="Phobius"/>
    </source>
</evidence>